<dbReference type="SMART" id="SM00822">
    <property type="entry name" value="PKS_KR"/>
    <property type="match status" value="1"/>
</dbReference>
<dbReference type="PANTHER" id="PTHR42760">
    <property type="entry name" value="SHORT-CHAIN DEHYDROGENASES/REDUCTASES FAMILY MEMBER"/>
    <property type="match status" value="1"/>
</dbReference>
<feature type="domain" description="Ketoreductase" evidence="2">
    <location>
        <begin position="6"/>
        <end position="186"/>
    </location>
</feature>
<evidence type="ECO:0000313" key="3">
    <source>
        <dbReference type="EMBL" id="KKA09904.1"/>
    </source>
</evidence>
<evidence type="ECO:0000259" key="2">
    <source>
        <dbReference type="SMART" id="SM00822"/>
    </source>
</evidence>
<comment type="caution">
    <text evidence="3">The sequence shown here is derived from an EMBL/GenBank/DDBJ whole genome shotgun (WGS) entry which is preliminary data.</text>
</comment>
<organism evidence="3 4">
    <name type="scientific">Pseudomonas kilonensis</name>
    <dbReference type="NCBI Taxonomy" id="132476"/>
    <lineage>
        <taxon>Bacteria</taxon>
        <taxon>Pseudomonadati</taxon>
        <taxon>Pseudomonadota</taxon>
        <taxon>Gammaproteobacteria</taxon>
        <taxon>Pseudomonadales</taxon>
        <taxon>Pseudomonadaceae</taxon>
        <taxon>Pseudomonas</taxon>
    </lineage>
</organism>
<dbReference type="PRINTS" id="PR00081">
    <property type="entry name" value="GDHRDH"/>
</dbReference>
<dbReference type="Gene3D" id="3.40.50.720">
    <property type="entry name" value="NAD(P)-binding Rossmann-like Domain"/>
    <property type="match status" value="1"/>
</dbReference>
<accession>A0A0F4XVE6</accession>
<dbReference type="Pfam" id="PF13561">
    <property type="entry name" value="adh_short_C2"/>
    <property type="match status" value="1"/>
</dbReference>
<dbReference type="Proteomes" id="UP000033662">
    <property type="component" value="Unassembled WGS sequence"/>
</dbReference>
<gene>
    <name evidence="3" type="ORF">VP02_00650</name>
</gene>
<dbReference type="OrthoDB" id="9806974at2"/>
<dbReference type="AlphaFoldDB" id="A0A0F4XVE6"/>
<dbReference type="InterPro" id="IPR036291">
    <property type="entry name" value="NAD(P)-bd_dom_sf"/>
</dbReference>
<sequence length="258" mass="26380">MNFENKTAFVTGGGSGIGEATAVALAASGAHVVVADLNLENATKVASSILKQGGKAIAVAIDVSDANSVDCAFETAEEWYGDTTHLLVNSAGILGIHAFIDYPVELFNKVMAVNVTGTFLCSQRAGKSMLKAGYGRIVNVASVSAVRAGIGRTAYGTSKAAMVGLTKQLSMELGPHGITANAIAPGPVLTPLTEASYTPETIEAYTSMIPARRLGVLGDMTATILFLLSEGAAYINGAYLPVDGGYLASGVSKTGKLS</sequence>
<dbReference type="CDD" id="cd05233">
    <property type="entry name" value="SDR_c"/>
    <property type="match status" value="1"/>
</dbReference>
<dbReference type="PRINTS" id="PR00080">
    <property type="entry name" value="SDRFAMILY"/>
</dbReference>
<dbReference type="PATRIC" id="fig|132476.4.peg.141"/>
<protein>
    <submittedName>
        <fullName evidence="3">Oxidoreductase</fullName>
    </submittedName>
</protein>
<dbReference type="GO" id="GO:0016616">
    <property type="term" value="F:oxidoreductase activity, acting on the CH-OH group of donors, NAD or NADP as acceptor"/>
    <property type="evidence" value="ECO:0007669"/>
    <property type="project" value="UniProtKB-ARBA"/>
</dbReference>
<comment type="similarity">
    <text evidence="1">Belongs to the short-chain dehydrogenases/reductases (SDR) family.</text>
</comment>
<dbReference type="NCBIfam" id="NF005559">
    <property type="entry name" value="PRK07231.1"/>
    <property type="match status" value="1"/>
</dbReference>
<evidence type="ECO:0000313" key="4">
    <source>
        <dbReference type="Proteomes" id="UP000033662"/>
    </source>
</evidence>
<dbReference type="InterPro" id="IPR057326">
    <property type="entry name" value="KR_dom"/>
</dbReference>
<dbReference type="SUPFAM" id="SSF51735">
    <property type="entry name" value="NAD(P)-binding Rossmann-fold domains"/>
    <property type="match status" value="1"/>
</dbReference>
<dbReference type="InterPro" id="IPR020904">
    <property type="entry name" value="Sc_DH/Rdtase_CS"/>
</dbReference>
<dbReference type="InterPro" id="IPR002347">
    <property type="entry name" value="SDR_fam"/>
</dbReference>
<dbReference type="FunFam" id="3.40.50.720:FF:000084">
    <property type="entry name" value="Short-chain dehydrogenase reductase"/>
    <property type="match status" value="1"/>
</dbReference>
<dbReference type="PROSITE" id="PS00061">
    <property type="entry name" value="ADH_SHORT"/>
    <property type="match status" value="1"/>
</dbReference>
<reference evidence="3 4" key="1">
    <citation type="submission" date="2015-03" db="EMBL/GenBank/DDBJ databases">
        <title>Pseudomonas fluorescens 1855-344 Genome sequencing and assembly.</title>
        <authorList>
            <person name="Eng W.W.H."/>
            <person name="Gan H.M."/>
            <person name="Savka M.A."/>
        </authorList>
    </citation>
    <scope>NUCLEOTIDE SEQUENCE [LARGE SCALE GENOMIC DNA]</scope>
    <source>
        <strain evidence="3 4">1855-344</strain>
    </source>
</reference>
<evidence type="ECO:0000256" key="1">
    <source>
        <dbReference type="ARBA" id="ARBA00006484"/>
    </source>
</evidence>
<name>A0A0F4XVE6_9PSED</name>
<proteinExistence type="inferred from homology"/>
<dbReference type="EMBL" id="JZXC01000001">
    <property type="protein sequence ID" value="KKA09904.1"/>
    <property type="molecule type" value="Genomic_DNA"/>
</dbReference>